<dbReference type="InterPro" id="IPR013783">
    <property type="entry name" value="Ig-like_fold"/>
</dbReference>
<feature type="chain" id="PRO_5013130537" evidence="3">
    <location>
        <begin position="16"/>
        <end position="690"/>
    </location>
</feature>
<name>J5T1Q5_TRIAS</name>
<feature type="signal peptide" evidence="3">
    <location>
        <begin position="1"/>
        <end position="15"/>
    </location>
</feature>
<dbReference type="EMBL" id="ALBS01000193">
    <property type="protein sequence ID" value="EJT48701.1"/>
    <property type="molecule type" value="Genomic_DNA"/>
</dbReference>
<sequence>MLLSSLALFAATASAAHGPTNRHRHLARQASAAAGSSASDVGQSTTISFLDGDAVPGGFVEKGDSGVSAQMMFLGTKNTVYILDKAENNSLQIGGHPAWGTKYDLKSHEATPMAVTSNTFCAGGLHVANGSWAVFGGNQPVTHGGVAVNDKVQNPTGVNPYLNTDGGEAVRVITPCDDGSCEWAENGPDLTMTGKRWYPTVEGLADGSVIVIGGDFNGGYVAVKEQNNPTYEYWPKRSSGSIPMKFLEDTLPLCLFPLTWLLPSGKLFLQAAKKTILYDMDTRQEIPLPDMPYASRVYPASAAAAMLPLTPANNYTVELVFCGGSDADFRNSTDGNPGYNVTAVPADNTCVRIRPDDPSPQYEDDDHLPEGRSMGSLVYLPDGTMWLGNGVKMGTAGYSDRNYSVGMSLGQNPIYTPVVYNPNAPSGRRFNRDGLGTSTQERMYHSTAILLSDGSVLISGSNPNPDVTMSLWPTKYSVEKWYPSWYNEPRPVVSAFPESLSYGGDAWSLTYNDASADPATIKVVLIRTGFSTHGMNFGQRYLELATSTTVDKDKNQIKVHVSQLPPNPNLFTPGPAMIFFVVNGVPSEGEMVLIGNGQIGKQPVGPATVLPQPEVIEKAKPSPSPSPSPKATPSAKLIVEEESPAVKEAGNKPQVAVADPNKAAVKSGAGNLSSPILFLALAVLGCVQWF</sequence>
<dbReference type="CDD" id="cd02851">
    <property type="entry name" value="E_set_GO_C"/>
    <property type="match status" value="1"/>
</dbReference>
<dbReference type="Gene3D" id="2.60.40.10">
    <property type="entry name" value="Immunoglobulins"/>
    <property type="match status" value="1"/>
</dbReference>
<dbReference type="InterPro" id="IPR009880">
    <property type="entry name" value="Glyoxal_oxidase_N"/>
</dbReference>
<protein>
    <submittedName>
        <fullName evidence="6">Glyoxal oxidase</fullName>
    </submittedName>
</protein>
<proteinExistence type="predicted"/>
<dbReference type="Pfam" id="PF07250">
    <property type="entry name" value="Glyoxal_oxid_N"/>
    <property type="match status" value="1"/>
</dbReference>
<accession>J5T1Q5</accession>
<evidence type="ECO:0000256" key="2">
    <source>
        <dbReference type="SAM" id="MobiDB-lite"/>
    </source>
</evidence>
<dbReference type="AlphaFoldDB" id="J5T1Q5"/>
<feature type="region of interest" description="Disordered" evidence="2">
    <location>
        <begin position="19"/>
        <end position="39"/>
    </location>
</feature>
<feature type="domain" description="Galactose oxidase-like Early set" evidence="5">
    <location>
        <begin position="490"/>
        <end position="593"/>
    </location>
</feature>
<dbReference type="RefSeq" id="XP_014180666.1">
    <property type="nucleotide sequence ID" value="XM_014325191.1"/>
</dbReference>
<dbReference type="InterPro" id="IPR011043">
    <property type="entry name" value="Gal_Oxase/kelch_b-propeller"/>
</dbReference>
<gene>
    <name evidence="6" type="ORF">A1Q1_02246</name>
</gene>
<evidence type="ECO:0000313" key="7">
    <source>
        <dbReference type="Proteomes" id="UP000002748"/>
    </source>
</evidence>
<evidence type="ECO:0000256" key="3">
    <source>
        <dbReference type="SAM" id="SignalP"/>
    </source>
</evidence>
<dbReference type="KEGG" id="tasa:A1Q1_02246"/>
<dbReference type="Proteomes" id="UP000002748">
    <property type="component" value="Unassembled WGS sequence"/>
</dbReference>
<dbReference type="VEuPathDB" id="FungiDB:A1Q1_02246"/>
<keyword evidence="1 3" id="KW-0732">Signal</keyword>
<evidence type="ECO:0000256" key="1">
    <source>
        <dbReference type="ARBA" id="ARBA00022729"/>
    </source>
</evidence>
<reference evidence="6 7" key="1">
    <citation type="journal article" date="2012" name="Eukaryot. Cell">
        <title>Draft genome sequence of CBS 2479, the standard type strain of Trichosporon asahii.</title>
        <authorList>
            <person name="Yang R.Y."/>
            <person name="Li H.T."/>
            <person name="Zhu H."/>
            <person name="Zhou G.P."/>
            <person name="Wang M."/>
            <person name="Wang L."/>
        </authorList>
    </citation>
    <scope>NUCLEOTIDE SEQUENCE [LARGE SCALE GENOMIC DNA]</scope>
    <source>
        <strain evidence="7">ATCC 90039 / CBS 2479 / JCM 2466 / KCTC 7840 / NCYC 2677 / UAMH 7654</strain>
    </source>
</reference>
<dbReference type="Gene3D" id="2.130.10.80">
    <property type="entry name" value="Galactose oxidase/kelch, beta-propeller"/>
    <property type="match status" value="1"/>
</dbReference>
<dbReference type="InterPro" id="IPR015202">
    <property type="entry name" value="GO-like_E_set"/>
</dbReference>
<dbReference type="SUPFAM" id="SSF50965">
    <property type="entry name" value="Galactose oxidase, central domain"/>
    <property type="match status" value="1"/>
</dbReference>
<dbReference type="Pfam" id="PF09118">
    <property type="entry name" value="GO-like_E_set"/>
    <property type="match status" value="1"/>
</dbReference>
<organism evidence="6 7">
    <name type="scientific">Trichosporon asahii var. asahii (strain ATCC 90039 / CBS 2479 / JCM 2466 / KCTC 7840 / NBRC 103889/ NCYC 2677 / UAMH 7654)</name>
    <name type="common">Yeast</name>
    <dbReference type="NCBI Taxonomy" id="1186058"/>
    <lineage>
        <taxon>Eukaryota</taxon>
        <taxon>Fungi</taxon>
        <taxon>Dikarya</taxon>
        <taxon>Basidiomycota</taxon>
        <taxon>Agaricomycotina</taxon>
        <taxon>Tremellomycetes</taxon>
        <taxon>Trichosporonales</taxon>
        <taxon>Trichosporonaceae</taxon>
        <taxon>Trichosporon</taxon>
    </lineage>
</organism>
<feature type="domain" description="Glyoxal oxidase N-terminal" evidence="4">
    <location>
        <begin position="164"/>
        <end position="484"/>
    </location>
</feature>
<evidence type="ECO:0000259" key="5">
    <source>
        <dbReference type="Pfam" id="PF09118"/>
    </source>
</evidence>
<dbReference type="PANTHER" id="PTHR32208:SF21">
    <property type="entry name" value="LOW QUALITY PROTEIN: ALDEHYDE OXIDASE GLOX-LIKE"/>
    <property type="match status" value="1"/>
</dbReference>
<dbReference type="OrthoDB" id="2019572at2759"/>
<dbReference type="SUPFAM" id="SSF81296">
    <property type="entry name" value="E set domains"/>
    <property type="match status" value="1"/>
</dbReference>
<feature type="compositionally biased region" description="Low complexity" evidence="2">
    <location>
        <begin position="30"/>
        <end position="39"/>
    </location>
</feature>
<dbReference type="PANTHER" id="PTHR32208">
    <property type="entry name" value="SECRETED PROTEIN-RELATED"/>
    <property type="match status" value="1"/>
</dbReference>
<comment type="caution">
    <text evidence="6">The sequence shown here is derived from an EMBL/GenBank/DDBJ whole genome shotgun (WGS) entry which is preliminary data.</text>
</comment>
<dbReference type="GeneID" id="25985760"/>
<dbReference type="HOGENOM" id="CLU_009630_3_0_1"/>
<evidence type="ECO:0000313" key="6">
    <source>
        <dbReference type="EMBL" id="EJT48701.1"/>
    </source>
</evidence>
<dbReference type="InterPro" id="IPR014756">
    <property type="entry name" value="Ig_E-set"/>
</dbReference>
<dbReference type="InterPro" id="IPR037293">
    <property type="entry name" value="Gal_Oxidase_central_sf"/>
</dbReference>
<evidence type="ECO:0000259" key="4">
    <source>
        <dbReference type="Pfam" id="PF07250"/>
    </source>
</evidence>